<dbReference type="OrthoDB" id="6779899at2759"/>
<name>A0A653DPS2_CALMS</name>
<feature type="region of interest" description="Disordered" evidence="1">
    <location>
        <begin position="54"/>
        <end position="174"/>
    </location>
</feature>
<sequence>MGLKFLGNPYDEDEYEDEGWDIADEEEWFQPPNVEMMGVFRLVASELIESDWQNMTAAAEDDEDDEDYCPDDEDLSHDDDDDDYDDYNPDDEDYAADEEVREFDRLLDGQRVVAAGDEDDEDEDEADYVTFPLARVAASTPVDTESEKTVPTASTTHPSSQSSSEDKSASREMD</sequence>
<reference evidence="2 3" key="1">
    <citation type="submission" date="2019-01" db="EMBL/GenBank/DDBJ databases">
        <authorList>
            <person name="Sayadi A."/>
        </authorList>
    </citation>
    <scope>NUCLEOTIDE SEQUENCE [LARGE SCALE GENOMIC DNA]</scope>
</reference>
<proteinExistence type="predicted"/>
<feature type="compositionally biased region" description="Low complexity" evidence="1">
    <location>
        <begin position="152"/>
        <end position="163"/>
    </location>
</feature>
<feature type="compositionally biased region" description="Acidic residues" evidence="1">
    <location>
        <begin position="116"/>
        <end position="127"/>
    </location>
</feature>
<gene>
    <name evidence="2" type="ORF">CALMAC_LOCUS18896</name>
</gene>
<accession>A0A653DPS2</accession>
<feature type="compositionally biased region" description="Basic and acidic residues" evidence="1">
    <location>
        <begin position="164"/>
        <end position="174"/>
    </location>
</feature>
<dbReference type="EMBL" id="CAACVG010013209">
    <property type="protein sequence ID" value="VEN61512.1"/>
    <property type="molecule type" value="Genomic_DNA"/>
</dbReference>
<feature type="compositionally biased region" description="Acidic residues" evidence="1">
    <location>
        <begin position="59"/>
        <end position="101"/>
    </location>
</feature>
<protein>
    <submittedName>
        <fullName evidence="2">Uncharacterized protein</fullName>
    </submittedName>
</protein>
<keyword evidence="3" id="KW-1185">Reference proteome</keyword>
<evidence type="ECO:0000256" key="1">
    <source>
        <dbReference type="SAM" id="MobiDB-lite"/>
    </source>
</evidence>
<organism evidence="2 3">
    <name type="scientific">Callosobruchus maculatus</name>
    <name type="common">Southern cowpea weevil</name>
    <name type="synonym">Pulse bruchid</name>
    <dbReference type="NCBI Taxonomy" id="64391"/>
    <lineage>
        <taxon>Eukaryota</taxon>
        <taxon>Metazoa</taxon>
        <taxon>Ecdysozoa</taxon>
        <taxon>Arthropoda</taxon>
        <taxon>Hexapoda</taxon>
        <taxon>Insecta</taxon>
        <taxon>Pterygota</taxon>
        <taxon>Neoptera</taxon>
        <taxon>Endopterygota</taxon>
        <taxon>Coleoptera</taxon>
        <taxon>Polyphaga</taxon>
        <taxon>Cucujiformia</taxon>
        <taxon>Chrysomeloidea</taxon>
        <taxon>Chrysomelidae</taxon>
        <taxon>Bruchinae</taxon>
        <taxon>Bruchini</taxon>
        <taxon>Callosobruchus</taxon>
    </lineage>
</organism>
<evidence type="ECO:0000313" key="2">
    <source>
        <dbReference type="EMBL" id="VEN61512.1"/>
    </source>
</evidence>
<dbReference type="Proteomes" id="UP000410492">
    <property type="component" value="Unassembled WGS sequence"/>
</dbReference>
<evidence type="ECO:0000313" key="3">
    <source>
        <dbReference type="Proteomes" id="UP000410492"/>
    </source>
</evidence>
<dbReference type="AlphaFoldDB" id="A0A653DPS2"/>